<dbReference type="InterPro" id="IPR003343">
    <property type="entry name" value="Big_2"/>
</dbReference>
<dbReference type="RefSeq" id="WP_395416657.1">
    <property type="nucleotide sequence ID" value="NZ_JBIPKE010000014.1"/>
</dbReference>
<dbReference type="InterPro" id="IPR014895">
    <property type="entry name" value="Alginate_lyase_2"/>
</dbReference>
<dbReference type="InterPro" id="IPR026444">
    <property type="entry name" value="Secre_tail"/>
</dbReference>
<dbReference type="SMART" id="SM00089">
    <property type="entry name" value="PKD"/>
    <property type="match status" value="3"/>
</dbReference>
<keyword evidence="3" id="KW-1185">Reference proteome</keyword>
<evidence type="ECO:0000313" key="2">
    <source>
        <dbReference type="EMBL" id="MFH6983082.1"/>
    </source>
</evidence>
<dbReference type="Pfam" id="PF08787">
    <property type="entry name" value="Alginate_lyase2"/>
    <property type="match status" value="1"/>
</dbReference>
<comment type="caution">
    <text evidence="2">The sequence shown here is derived from an EMBL/GenBank/DDBJ whole genome shotgun (WGS) entry which is preliminary data.</text>
</comment>
<dbReference type="Pfam" id="PF02368">
    <property type="entry name" value="Big_2"/>
    <property type="match status" value="1"/>
</dbReference>
<dbReference type="SUPFAM" id="SSF49373">
    <property type="entry name" value="Invasin/intimin cell-adhesion fragments"/>
    <property type="match status" value="1"/>
</dbReference>
<dbReference type="Proteomes" id="UP001610063">
    <property type="component" value="Unassembled WGS sequence"/>
</dbReference>
<accession>A0ABW7N6K3</accession>
<dbReference type="InterPro" id="IPR013320">
    <property type="entry name" value="ConA-like_dom_sf"/>
</dbReference>
<dbReference type="Gene3D" id="2.60.120.200">
    <property type="match status" value="1"/>
</dbReference>
<gene>
    <name evidence="2" type="ORF">ACHKAR_06510</name>
</gene>
<dbReference type="InterPro" id="IPR022409">
    <property type="entry name" value="PKD/Chitinase_dom"/>
</dbReference>
<proteinExistence type="predicted"/>
<organism evidence="2 3">
    <name type="scientific">Marinoscillum luteum</name>
    <dbReference type="NCBI Taxonomy" id="861051"/>
    <lineage>
        <taxon>Bacteria</taxon>
        <taxon>Pseudomonadati</taxon>
        <taxon>Bacteroidota</taxon>
        <taxon>Cytophagia</taxon>
        <taxon>Cytophagales</taxon>
        <taxon>Reichenbachiellaceae</taxon>
        <taxon>Marinoscillum</taxon>
    </lineage>
</organism>
<dbReference type="InterPro" id="IPR008964">
    <property type="entry name" value="Invasin/intimin_cell_adhesion"/>
</dbReference>
<reference evidence="2 3" key="1">
    <citation type="journal article" date="2013" name="Int. J. Syst. Evol. Microbiol.">
        <title>Marinoscillum luteum sp. nov., isolated from marine sediment.</title>
        <authorList>
            <person name="Cha I.T."/>
            <person name="Park S.J."/>
            <person name="Kim S.J."/>
            <person name="Kim J.G."/>
            <person name="Jung M.Y."/>
            <person name="Shin K.S."/>
            <person name="Kwon K.K."/>
            <person name="Yang S.H."/>
            <person name="Seo Y.S."/>
            <person name="Rhee S.K."/>
        </authorList>
    </citation>
    <scope>NUCLEOTIDE SEQUENCE [LARGE SCALE GENOMIC DNA]</scope>
    <source>
        <strain evidence="2 3">KCTC 23939</strain>
    </source>
</reference>
<dbReference type="Gene3D" id="2.60.40.10">
    <property type="entry name" value="Immunoglobulins"/>
    <property type="match status" value="3"/>
</dbReference>
<dbReference type="InterPro" id="IPR000421">
    <property type="entry name" value="FA58C"/>
</dbReference>
<dbReference type="SUPFAM" id="SSF49785">
    <property type="entry name" value="Galactose-binding domain-like"/>
    <property type="match status" value="1"/>
</dbReference>
<protein>
    <submittedName>
        <fullName evidence="2">Ig-like domain-containing protein</fullName>
    </submittedName>
</protein>
<sequence length="1089" mass="113934">MKTNQTSINLSCLSRYMHRQSKSLGKVALLLLIQIVFFGGQLRAQDPNLPPSGNFELIDWKVTLPDQTEIKEQQLSSGFESPNEFYTDPSTGAMVFRCPNNGATGGSTYPRSELREMLRAGNTSISTSGIGLNNWVFSTSSQSNQDASGGVDGTLTATVAVDHVSTSGTSSMIGRVIIGQIHAGTDEPCRLYYRKLPGNTKGSIYIAHEPGNGNPEQWYDMIGSRSSSASDPADGIALGEQFSYEIKVVGNTLTVTISRPGKPDVVEIVDMSNSGFANDWMYFKAGCYNQNNSGNSGDYAQVSFFALSNTHSSAGNSAPTASVTAPSNGATFNEGDNITITANASDSDGSITKVEFFQGSTKLGEDTSSPYSFTWNNVSAGSYNLTATATDNGGATGSSSAVSITVNSAPNADPTTSITAPANGASFNAGDNITISASASDSDGSISKVEFFQGATKLGEDLSAPYSFTWNNVGAGNYNLTSVATDNLGATGTSAIVSISVNSGPNVNPTTSITAPANGTSFTAGDNITINADASDSDGTIAKVEFYQGATKLGEDTTSPYSYTWNNVSAGSYDLTSVVTDNVGATGASSVVSISVATGPPANVALNKSVTVSSEQASNPGSNLVDGDPDSRWSASGFPQWVQVDLGSTHSISSTELVCFSDRAYQFIIEVSTNGSSYSTIVDRSSNTTPGTNSAPITDNFAAVDARYVRITVSGAASYTGSWVSLEELRVFGTEGAGQSVPVTGVSVTPASATILVNDTQQLSVSVSPSNASNQDVTYSSSNASVATVSASGLVTAVSAGSATITVTTDDGAFTDTSVITVESSGGGSWTVISSEDFESGWGIWNDGGSDASLYTGGTYAHQGSAALNIENNSSSSVVTTNDLSLASYADLKVDFWFMPVGMNNGHDFWLQVSTDGGSNYTTVQSWVIDGSNYQNDNFYQESVELLGYGLNDQTRVRFRCDGNNDSDDVYLDEIVISAKGSASRTTSEAEPSQALLLQSRVSKIYPNPVRGKMLVEYELADDSHVVISVLNLSGQVIAQLENGPRRAGVHTLEWDASSISGAPLPKGMYLVRFNLNGENQVKRILISE</sequence>
<dbReference type="PROSITE" id="PS50022">
    <property type="entry name" value="FA58C_3"/>
    <property type="match status" value="1"/>
</dbReference>
<feature type="domain" description="F5/8 type C" evidence="1">
    <location>
        <begin position="589"/>
        <end position="734"/>
    </location>
</feature>
<dbReference type="Pfam" id="PF17957">
    <property type="entry name" value="Big_7"/>
    <property type="match status" value="3"/>
</dbReference>
<name>A0ABW7N6K3_9BACT</name>
<evidence type="ECO:0000313" key="3">
    <source>
        <dbReference type="Proteomes" id="UP001610063"/>
    </source>
</evidence>
<dbReference type="Gene3D" id="2.60.120.260">
    <property type="entry name" value="Galactose-binding domain-like"/>
    <property type="match status" value="2"/>
</dbReference>
<evidence type="ECO:0000259" key="1">
    <source>
        <dbReference type="PROSITE" id="PS50022"/>
    </source>
</evidence>
<dbReference type="EMBL" id="JBIPKE010000014">
    <property type="protein sequence ID" value="MFH6983082.1"/>
    <property type="molecule type" value="Genomic_DNA"/>
</dbReference>
<dbReference type="Pfam" id="PF00754">
    <property type="entry name" value="F5_F8_type_C"/>
    <property type="match status" value="1"/>
</dbReference>
<dbReference type="InterPro" id="IPR025965">
    <property type="entry name" value="FlgD/Vpr_Ig-like"/>
</dbReference>
<dbReference type="Gene3D" id="2.60.40.1080">
    <property type="match status" value="1"/>
</dbReference>
<dbReference type="SMART" id="SM00635">
    <property type="entry name" value="BID_2"/>
    <property type="match status" value="1"/>
</dbReference>
<dbReference type="NCBIfam" id="TIGR04183">
    <property type="entry name" value="Por_Secre_tail"/>
    <property type="match status" value="1"/>
</dbReference>
<dbReference type="InterPro" id="IPR008979">
    <property type="entry name" value="Galactose-bd-like_sf"/>
</dbReference>
<dbReference type="SUPFAM" id="SSF49899">
    <property type="entry name" value="Concanavalin A-like lectins/glucanases"/>
    <property type="match status" value="1"/>
</dbReference>
<dbReference type="InterPro" id="IPR013783">
    <property type="entry name" value="Ig-like_fold"/>
</dbReference>
<dbReference type="Pfam" id="PF13860">
    <property type="entry name" value="FlgD_ig"/>
    <property type="match status" value="1"/>
</dbReference>
<dbReference type="Gene3D" id="2.60.40.4070">
    <property type="match status" value="1"/>
</dbReference>